<accession>A0A1Y1X9A4</accession>
<feature type="transmembrane region" description="Helical" evidence="1">
    <location>
        <begin position="70"/>
        <end position="95"/>
    </location>
</feature>
<name>A0A1Y1X9A4_9FUNG</name>
<keyword evidence="1" id="KW-0812">Transmembrane</keyword>
<dbReference type="AlphaFoldDB" id="A0A1Y1X9A4"/>
<dbReference type="EMBL" id="MCFG01000097">
    <property type="protein sequence ID" value="ORX82327.1"/>
    <property type="molecule type" value="Genomic_DNA"/>
</dbReference>
<organism evidence="2 3">
    <name type="scientific">Anaeromyces robustus</name>
    <dbReference type="NCBI Taxonomy" id="1754192"/>
    <lineage>
        <taxon>Eukaryota</taxon>
        <taxon>Fungi</taxon>
        <taxon>Fungi incertae sedis</taxon>
        <taxon>Chytridiomycota</taxon>
        <taxon>Chytridiomycota incertae sedis</taxon>
        <taxon>Neocallimastigomycetes</taxon>
        <taxon>Neocallimastigales</taxon>
        <taxon>Neocallimastigaceae</taxon>
        <taxon>Anaeromyces</taxon>
    </lineage>
</organism>
<gene>
    <name evidence="2" type="ORF">BCR32DRAFT_326891</name>
</gene>
<reference evidence="2 3" key="1">
    <citation type="submission" date="2016-08" db="EMBL/GenBank/DDBJ databases">
        <title>A Parts List for Fungal Cellulosomes Revealed by Comparative Genomics.</title>
        <authorList>
            <consortium name="DOE Joint Genome Institute"/>
            <person name="Haitjema C.H."/>
            <person name="Gilmore S.P."/>
            <person name="Henske J.K."/>
            <person name="Solomon K.V."/>
            <person name="De Groot R."/>
            <person name="Kuo A."/>
            <person name="Mondo S.J."/>
            <person name="Salamov A.A."/>
            <person name="Labutti K."/>
            <person name="Zhao Z."/>
            <person name="Chiniquy J."/>
            <person name="Barry K."/>
            <person name="Brewer H.M."/>
            <person name="Purvine S.O."/>
            <person name="Wright A.T."/>
            <person name="Boxma B."/>
            <person name="Van Alen T."/>
            <person name="Hackstein J.H."/>
            <person name="Baker S.E."/>
            <person name="Grigoriev I.V."/>
            <person name="O'Malley M.A."/>
        </authorList>
    </citation>
    <scope>NUCLEOTIDE SEQUENCE [LARGE SCALE GENOMIC DNA]</scope>
    <source>
        <strain evidence="2 3">S4</strain>
    </source>
</reference>
<feature type="transmembrane region" description="Helical" evidence="1">
    <location>
        <begin position="107"/>
        <end position="132"/>
    </location>
</feature>
<feature type="transmembrane region" description="Helical" evidence="1">
    <location>
        <begin position="21"/>
        <end position="39"/>
    </location>
</feature>
<evidence type="ECO:0000256" key="1">
    <source>
        <dbReference type="SAM" id="Phobius"/>
    </source>
</evidence>
<feature type="transmembrane region" description="Helical" evidence="1">
    <location>
        <begin position="205"/>
        <end position="223"/>
    </location>
</feature>
<dbReference type="Pfam" id="PF20599">
    <property type="entry name" value="DUF6796"/>
    <property type="match status" value="1"/>
</dbReference>
<keyword evidence="1" id="KW-1133">Transmembrane helix</keyword>
<evidence type="ECO:0000313" key="3">
    <source>
        <dbReference type="Proteomes" id="UP000193944"/>
    </source>
</evidence>
<evidence type="ECO:0000313" key="2">
    <source>
        <dbReference type="EMBL" id="ORX82327.1"/>
    </source>
</evidence>
<keyword evidence="3" id="KW-1185">Reference proteome</keyword>
<dbReference type="OrthoDB" id="10348291at2759"/>
<feature type="transmembrane region" description="Helical" evidence="1">
    <location>
        <begin position="180"/>
        <end position="199"/>
    </location>
</feature>
<reference evidence="2 3" key="2">
    <citation type="submission" date="2016-08" db="EMBL/GenBank/DDBJ databases">
        <title>Pervasive Adenine N6-methylation of Active Genes in Fungi.</title>
        <authorList>
            <consortium name="DOE Joint Genome Institute"/>
            <person name="Mondo S.J."/>
            <person name="Dannebaum R.O."/>
            <person name="Kuo R.C."/>
            <person name="Labutti K."/>
            <person name="Haridas S."/>
            <person name="Kuo A."/>
            <person name="Salamov A."/>
            <person name="Ahrendt S.R."/>
            <person name="Lipzen A."/>
            <person name="Sullivan W."/>
            <person name="Andreopoulos W.B."/>
            <person name="Clum A."/>
            <person name="Lindquist E."/>
            <person name="Daum C."/>
            <person name="Ramamoorthy G.K."/>
            <person name="Gryganskyi A."/>
            <person name="Culley D."/>
            <person name="Magnuson J.K."/>
            <person name="James T.Y."/>
            <person name="O'Malley M.A."/>
            <person name="Stajich J.E."/>
            <person name="Spatafora J.W."/>
            <person name="Visel A."/>
            <person name="Grigoriev I.V."/>
        </authorList>
    </citation>
    <scope>NUCLEOTIDE SEQUENCE [LARGE SCALE GENOMIC DNA]</scope>
    <source>
        <strain evidence="2 3">S4</strain>
    </source>
</reference>
<keyword evidence="1" id="KW-0472">Membrane</keyword>
<comment type="caution">
    <text evidence="2">The sequence shown here is derived from an EMBL/GenBank/DDBJ whole genome shotgun (WGS) entry which is preliminary data.</text>
</comment>
<dbReference type="InterPro" id="IPR046475">
    <property type="entry name" value="DUF6796"/>
</dbReference>
<protein>
    <submittedName>
        <fullName evidence="2">Uncharacterized protein</fullName>
    </submittedName>
</protein>
<dbReference type="Proteomes" id="UP000193944">
    <property type="component" value="Unassembled WGS sequence"/>
</dbReference>
<proteinExistence type="predicted"/>
<feature type="transmembrane region" description="Helical" evidence="1">
    <location>
        <begin position="152"/>
        <end position="173"/>
    </location>
</feature>
<sequence>MKQQQQRTSVNNDRTGHSRYLMVYGIIGYFLCFIGDMLLEYLPNGELTWESISNFEMFKEATKGATAQRFGISGVLGISSMIFVTLGLVGISEYVNMYSKIASEIMLVGGVGSSVLSGGFHLICTLVAWIFVSLNSTKEAFEVKDQFYKDHQLILQINPIFYMLFCFTLLYVIVAGKTPLPRWACIFNIAFIFKALDYFKVHGASNIAGTLMCISLFILTGIYSSKSKNNKKKE</sequence>